<proteinExistence type="predicted"/>
<accession>A0AAV1ZPU9</accession>
<keyword evidence="3" id="KW-1185">Reference proteome</keyword>
<name>A0AAV1ZPU9_9ARAC</name>
<dbReference type="Pfam" id="PF17906">
    <property type="entry name" value="HTH_48"/>
    <property type="match status" value="1"/>
</dbReference>
<organism evidence="2 3">
    <name type="scientific">Larinioides sclopetarius</name>
    <dbReference type="NCBI Taxonomy" id="280406"/>
    <lineage>
        <taxon>Eukaryota</taxon>
        <taxon>Metazoa</taxon>
        <taxon>Ecdysozoa</taxon>
        <taxon>Arthropoda</taxon>
        <taxon>Chelicerata</taxon>
        <taxon>Arachnida</taxon>
        <taxon>Araneae</taxon>
        <taxon>Araneomorphae</taxon>
        <taxon>Entelegynae</taxon>
        <taxon>Araneoidea</taxon>
        <taxon>Araneidae</taxon>
        <taxon>Larinioides</taxon>
    </lineage>
</organism>
<dbReference type="EMBL" id="CAXIEN010000070">
    <property type="protein sequence ID" value="CAL1273717.1"/>
    <property type="molecule type" value="Genomic_DNA"/>
</dbReference>
<feature type="domain" description="Mos1 transposase HTH" evidence="1">
    <location>
        <begin position="26"/>
        <end position="69"/>
    </location>
</feature>
<dbReference type="Gene3D" id="1.10.10.1450">
    <property type="match status" value="1"/>
</dbReference>
<evidence type="ECO:0000313" key="3">
    <source>
        <dbReference type="Proteomes" id="UP001497382"/>
    </source>
</evidence>
<dbReference type="InterPro" id="IPR041426">
    <property type="entry name" value="Mos1_HTH"/>
</dbReference>
<evidence type="ECO:0000259" key="1">
    <source>
        <dbReference type="Pfam" id="PF17906"/>
    </source>
</evidence>
<sequence length="69" mass="8013">MKTTLPSNSQSSYVSGEIASQIIEERHIWFCMLYKFRKGNSATVSAKSINDVYPNSLVVRKIQRWLTRF</sequence>
<reference evidence="2 3" key="1">
    <citation type="submission" date="2024-04" db="EMBL/GenBank/DDBJ databases">
        <authorList>
            <person name="Rising A."/>
            <person name="Reimegard J."/>
            <person name="Sonavane S."/>
            <person name="Akerstrom W."/>
            <person name="Nylinder S."/>
            <person name="Hedman E."/>
            <person name="Kallberg Y."/>
        </authorList>
    </citation>
    <scope>NUCLEOTIDE SEQUENCE [LARGE SCALE GENOMIC DNA]</scope>
</reference>
<evidence type="ECO:0000313" key="2">
    <source>
        <dbReference type="EMBL" id="CAL1273717.1"/>
    </source>
</evidence>
<comment type="caution">
    <text evidence="2">The sequence shown here is derived from an EMBL/GenBank/DDBJ whole genome shotgun (WGS) entry which is preliminary data.</text>
</comment>
<dbReference type="AlphaFoldDB" id="A0AAV1ZPU9"/>
<dbReference type="Proteomes" id="UP001497382">
    <property type="component" value="Unassembled WGS sequence"/>
</dbReference>
<protein>
    <recommendedName>
        <fullName evidence="1">Mos1 transposase HTH domain-containing protein</fullName>
    </recommendedName>
</protein>
<gene>
    <name evidence="2" type="ORF">LARSCL_LOCUS7048</name>
</gene>